<dbReference type="GO" id="GO:0008408">
    <property type="term" value="F:3'-5' exonuclease activity"/>
    <property type="evidence" value="ECO:0007669"/>
    <property type="project" value="InterPro"/>
</dbReference>
<evidence type="ECO:0000313" key="3">
    <source>
        <dbReference type="Proteomes" id="UP000033562"/>
    </source>
</evidence>
<keyword evidence="2" id="KW-0540">Nuclease</keyword>
<gene>
    <name evidence="2" type="ORF">NLO413_0542</name>
</gene>
<evidence type="ECO:0000259" key="1">
    <source>
        <dbReference type="SMART" id="SM00474"/>
    </source>
</evidence>
<dbReference type="RefSeq" id="WP_045808940.1">
    <property type="nucleotide sequence ID" value="NZ_LANX01000001.1"/>
</dbReference>
<dbReference type="SMART" id="SM00474">
    <property type="entry name" value="35EXOc"/>
    <property type="match status" value="1"/>
</dbReference>
<reference evidence="2 3" key="1">
    <citation type="submission" date="2015-02" db="EMBL/GenBank/DDBJ databases">
        <title>Genome Sequencing of Rickettsiales.</title>
        <authorList>
            <person name="Daugherty S.C."/>
            <person name="Su Q."/>
            <person name="Abolude K."/>
            <person name="Beier-Sexton M."/>
            <person name="Carlyon J.A."/>
            <person name="Carter R."/>
            <person name="Day N.P."/>
            <person name="Dumler S.J."/>
            <person name="Dyachenko V."/>
            <person name="Godinez A."/>
            <person name="Kurtti T.J."/>
            <person name="Lichay M."/>
            <person name="Mullins K.E."/>
            <person name="Ott S."/>
            <person name="Pappas-Brown V."/>
            <person name="Paris D.H."/>
            <person name="Patel P."/>
            <person name="Richards A.L."/>
            <person name="Sadzewicz L."/>
            <person name="Sears K."/>
            <person name="Seidman D."/>
            <person name="Sengamalay N."/>
            <person name="Stenos J."/>
            <person name="Tallon L.J."/>
            <person name="Vincent G."/>
            <person name="Fraser C.M."/>
            <person name="Munderloh U."/>
            <person name="Dunning-Hotopp J.C."/>
        </authorList>
    </citation>
    <scope>NUCLEOTIDE SEQUENCE [LARGE SCALE GENOMIC DNA]</scope>
    <source>
        <strain evidence="2 3">RAC413</strain>
    </source>
</reference>
<dbReference type="InterPro" id="IPR051086">
    <property type="entry name" value="RNase_D-like"/>
</dbReference>
<dbReference type="PATRIC" id="fig|1359163.3.peg.530"/>
<dbReference type="PANTHER" id="PTHR47649:SF1">
    <property type="entry name" value="RIBONUCLEASE D"/>
    <property type="match status" value="1"/>
</dbReference>
<dbReference type="InterPro" id="IPR010997">
    <property type="entry name" value="HRDC-like_sf"/>
</dbReference>
<dbReference type="GO" id="GO:0000166">
    <property type="term" value="F:nucleotide binding"/>
    <property type="evidence" value="ECO:0007669"/>
    <property type="project" value="InterPro"/>
</dbReference>
<dbReference type="InterPro" id="IPR036397">
    <property type="entry name" value="RNaseH_sf"/>
</dbReference>
<protein>
    <submittedName>
        <fullName evidence="2">3'-5' exonuclease family protein</fullName>
    </submittedName>
</protein>
<dbReference type="OrthoDB" id="9800549at2"/>
<keyword evidence="2" id="KW-0378">Hydrolase</keyword>
<dbReference type="EMBL" id="LANX01000001">
    <property type="protein sequence ID" value="KJV69165.1"/>
    <property type="molecule type" value="Genomic_DNA"/>
</dbReference>
<name>A0A0F3NMB0_9RICK</name>
<dbReference type="Gene3D" id="3.30.420.10">
    <property type="entry name" value="Ribonuclease H-like superfamily/Ribonuclease H"/>
    <property type="match status" value="1"/>
</dbReference>
<keyword evidence="3" id="KW-1185">Reference proteome</keyword>
<dbReference type="SUPFAM" id="SSF47819">
    <property type="entry name" value="HRDC-like"/>
    <property type="match status" value="2"/>
</dbReference>
<organism evidence="2 3">
    <name type="scientific">Candidatus Neoehrlichia procyonis str. RAC413</name>
    <dbReference type="NCBI Taxonomy" id="1359163"/>
    <lineage>
        <taxon>Bacteria</taxon>
        <taxon>Pseudomonadati</taxon>
        <taxon>Pseudomonadota</taxon>
        <taxon>Alphaproteobacteria</taxon>
        <taxon>Rickettsiales</taxon>
        <taxon>Anaplasmataceae</taxon>
        <taxon>Candidatus Neoehrlichia</taxon>
    </lineage>
</organism>
<dbReference type="STRING" id="1359163.NLO413_0542"/>
<proteinExistence type="predicted"/>
<dbReference type="PANTHER" id="PTHR47649">
    <property type="entry name" value="RIBONUCLEASE D"/>
    <property type="match status" value="1"/>
</dbReference>
<evidence type="ECO:0000313" key="2">
    <source>
        <dbReference type="EMBL" id="KJV69165.1"/>
    </source>
</evidence>
<keyword evidence="2" id="KW-0269">Exonuclease</keyword>
<dbReference type="GO" id="GO:0006139">
    <property type="term" value="P:nucleobase-containing compound metabolic process"/>
    <property type="evidence" value="ECO:0007669"/>
    <property type="project" value="InterPro"/>
</dbReference>
<dbReference type="Pfam" id="PF01612">
    <property type="entry name" value="DNA_pol_A_exo1"/>
    <property type="match status" value="1"/>
</dbReference>
<comment type="caution">
    <text evidence="2">The sequence shown here is derived from an EMBL/GenBank/DDBJ whole genome shotgun (WGS) entry which is preliminary data.</text>
</comment>
<dbReference type="InterPro" id="IPR002562">
    <property type="entry name" value="3'-5'_exonuclease_dom"/>
</dbReference>
<dbReference type="SUPFAM" id="SSF53098">
    <property type="entry name" value="Ribonuclease H-like"/>
    <property type="match status" value="1"/>
</dbReference>
<dbReference type="CDD" id="cd06142">
    <property type="entry name" value="RNaseD_exo"/>
    <property type="match status" value="1"/>
</dbReference>
<accession>A0A0F3NMB0</accession>
<sequence>MLISSTDELKKFCDTTLRDHPQYIAVDTEFMRSYKEYYPKLCLIQIAYSNQKCIIDALEENLDLSPLNNIFYNKNIIKVFHDCRQDLEALSTRFSQSPSPIFDTQIAAMLCNYYDNAVGYSRLVEQFLGITLNKLLLKRSDWSLRPLSQSKIDYAFDDVVYLYQLYGKVYKSLVSRKRLLWFFEEMQSIEIHKINYDTIFDGIKFFSDIAEKDILIAKYVIEWREKLARSFNVNRNIIMDNQSIFYLIRDIACGKDANVIKKYVREKYWKRLPLDKFGVVEDKDYQPGVCKSVDYDKSVLNVLIVFLYSLCYENDISHRLVASKSDLIKFVTQGTGNIMNGWRYEFFGKHVESFISGKSDIISSIKTQGPSYLSILARLTDSFSIK</sequence>
<dbReference type="Proteomes" id="UP000033562">
    <property type="component" value="Unassembled WGS sequence"/>
</dbReference>
<dbReference type="AlphaFoldDB" id="A0A0F3NMB0"/>
<feature type="domain" description="3'-5' exonuclease" evidence="1">
    <location>
        <begin position="2"/>
        <end position="174"/>
    </location>
</feature>
<dbReference type="GO" id="GO:0003676">
    <property type="term" value="F:nucleic acid binding"/>
    <property type="evidence" value="ECO:0007669"/>
    <property type="project" value="InterPro"/>
</dbReference>
<dbReference type="InterPro" id="IPR012337">
    <property type="entry name" value="RNaseH-like_sf"/>
</dbReference>